<dbReference type="RefSeq" id="WP_382368913.1">
    <property type="nucleotide sequence ID" value="NZ_JBHLWB010000001.1"/>
</dbReference>
<feature type="transmembrane region" description="Helical" evidence="5">
    <location>
        <begin position="46"/>
        <end position="71"/>
    </location>
</feature>
<sequence length="147" mass="16413">MIWLADWGAMHWLILAFILLILEIIVPGIFFLWWGIAGLIVAAMTYLFPLSGVASSIAFAVIAIIATLVWWRYQSTNAQQDRVNNGLNQRDMMMLGQQGKVTELVSSNLGRAAFGDTTWRIEGEQLQLNDHVEVVGVKGITLVVRKV</sequence>
<organism evidence="7 8">
    <name type="scientific">Gallibacterium trehalosifermentans</name>
    <dbReference type="NCBI Taxonomy" id="516935"/>
    <lineage>
        <taxon>Bacteria</taxon>
        <taxon>Pseudomonadati</taxon>
        <taxon>Pseudomonadota</taxon>
        <taxon>Gammaproteobacteria</taxon>
        <taxon>Pasteurellales</taxon>
        <taxon>Pasteurellaceae</taxon>
        <taxon>Gallibacterium</taxon>
    </lineage>
</organism>
<evidence type="ECO:0000259" key="6">
    <source>
        <dbReference type="Pfam" id="PF01957"/>
    </source>
</evidence>
<dbReference type="PANTHER" id="PTHR33507:SF3">
    <property type="entry name" value="INNER MEMBRANE PROTEIN YBBJ"/>
    <property type="match status" value="1"/>
</dbReference>
<evidence type="ECO:0000313" key="7">
    <source>
        <dbReference type="EMBL" id="MFC0308234.1"/>
    </source>
</evidence>
<feature type="transmembrane region" description="Helical" evidence="5">
    <location>
        <begin position="12"/>
        <end position="34"/>
    </location>
</feature>
<dbReference type="Gene3D" id="2.40.50.140">
    <property type="entry name" value="Nucleic acid-binding proteins"/>
    <property type="match status" value="1"/>
</dbReference>
<comment type="subcellular location">
    <subcellularLocation>
        <location evidence="1">Membrane</location>
        <topology evidence="1">Multi-pass membrane protein</topology>
    </subcellularLocation>
</comment>
<accession>A0ABV6GXZ3</accession>
<dbReference type="InterPro" id="IPR002810">
    <property type="entry name" value="NfeD-like_C"/>
</dbReference>
<evidence type="ECO:0000256" key="4">
    <source>
        <dbReference type="ARBA" id="ARBA00023136"/>
    </source>
</evidence>
<dbReference type="EMBL" id="JBHLWB010000001">
    <property type="protein sequence ID" value="MFC0308234.1"/>
    <property type="molecule type" value="Genomic_DNA"/>
</dbReference>
<evidence type="ECO:0000256" key="5">
    <source>
        <dbReference type="SAM" id="Phobius"/>
    </source>
</evidence>
<reference evidence="7 8" key="1">
    <citation type="submission" date="2024-09" db="EMBL/GenBank/DDBJ databases">
        <authorList>
            <person name="Sun Q."/>
            <person name="Mori K."/>
        </authorList>
    </citation>
    <scope>NUCLEOTIDE SEQUENCE [LARGE SCALE GENOMIC DNA]</scope>
    <source>
        <strain evidence="7 8">CCM 7539</strain>
    </source>
</reference>
<gene>
    <name evidence="7" type="ORF">ACFFHK_00725</name>
</gene>
<dbReference type="SUPFAM" id="SSF141322">
    <property type="entry name" value="NfeD domain-like"/>
    <property type="match status" value="1"/>
</dbReference>
<keyword evidence="8" id="KW-1185">Reference proteome</keyword>
<evidence type="ECO:0000256" key="2">
    <source>
        <dbReference type="ARBA" id="ARBA00022692"/>
    </source>
</evidence>
<dbReference type="PANTHER" id="PTHR33507">
    <property type="entry name" value="INNER MEMBRANE PROTEIN YBBJ"/>
    <property type="match status" value="1"/>
</dbReference>
<comment type="caution">
    <text evidence="7">The sequence shown here is derived from an EMBL/GenBank/DDBJ whole genome shotgun (WGS) entry which is preliminary data.</text>
</comment>
<evidence type="ECO:0000313" key="8">
    <source>
        <dbReference type="Proteomes" id="UP001589767"/>
    </source>
</evidence>
<name>A0ABV6GXZ3_9PAST</name>
<protein>
    <submittedName>
        <fullName evidence="7">NfeD family protein</fullName>
    </submittedName>
</protein>
<evidence type="ECO:0000256" key="3">
    <source>
        <dbReference type="ARBA" id="ARBA00022989"/>
    </source>
</evidence>
<dbReference type="Pfam" id="PF01957">
    <property type="entry name" value="NfeD"/>
    <property type="match status" value="1"/>
</dbReference>
<keyword evidence="2 5" id="KW-0812">Transmembrane</keyword>
<dbReference type="InterPro" id="IPR052165">
    <property type="entry name" value="Membrane_assoc_protease"/>
</dbReference>
<evidence type="ECO:0000256" key="1">
    <source>
        <dbReference type="ARBA" id="ARBA00004141"/>
    </source>
</evidence>
<feature type="domain" description="NfeD-like C-terminal" evidence="6">
    <location>
        <begin position="94"/>
        <end position="146"/>
    </location>
</feature>
<proteinExistence type="predicted"/>
<dbReference type="InterPro" id="IPR012340">
    <property type="entry name" value="NA-bd_OB-fold"/>
</dbReference>
<keyword evidence="3 5" id="KW-1133">Transmembrane helix</keyword>
<dbReference type="Proteomes" id="UP001589767">
    <property type="component" value="Unassembled WGS sequence"/>
</dbReference>
<keyword evidence="4 5" id="KW-0472">Membrane</keyword>